<organism evidence="2 3">
    <name type="scientific">miscellaneous Crenarchaeota group-1 archaeon SG8-32-1</name>
    <dbReference type="NCBI Taxonomy" id="1685124"/>
    <lineage>
        <taxon>Archaea</taxon>
        <taxon>Candidatus Bathyarchaeota</taxon>
        <taxon>MCG-1</taxon>
    </lineage>
</organism>
<dbReference type="InterPro" id="IPR011051">
    <property type="entry name" value="RmlC_Cupin_sf"/>
</dbReference>
<evidence type="ECO:0000313" key="2">
    <source>
        <dbReference type="EMBL" id="KON32276.1"/>
    </source>
</evidence>
<evidence type="ECO:0000313" key="3">
    <source>
        <dbReference type="Proteomes" id="UP000037237"/>
    </source>
</evidence>
<dbReference type="PANTHER" id="PTHR37694:SF1">
    <property type="entry name" value="SLR8022 PROTEIN"/>
    <property type="match status" value="1"/>
</dbReference>
<dbReference type="Pfam" id="PF07883">
    <property type="entry name" value="Cupin_2"/>
    <property type="match status" value="1"/>
</dbReference>
<dbReference type="Proteomes" id="UP000037237">
    <property type="component" value="Unassembled WGS sequence"/>
</dbReference>
<dbReference type="Gene3D" id="2.60.120.10">
    <property type="entry name" value="Jelly Rolls"/>
    <property type="match status" value="1"/>
</dbReference>
<name>A0A0M0BVR8_9ARCH</name>
<dbReference type="EMBL" id="LFWU01000072">
    <property type="protein sequence ID" value="KON32276.1"/>
    <property type="molecule type" value="Genomic_DNA"/>
</dbReference>
<accession>A0A0M0BVR8</accession>
<proteinExistence type="predicted"/>
<reference evidence="2 3" key="1">
    <citation type="submission" date="2015-06" db="EMBL/GenBank/DDBJ databases">
        <title>New insights into the roles of widespread benthic archaea in carbon and nitrogen cycling.</title>
        <authorList>
            <person name="Lazar C.S."/>
            <person name="Baker B.J."/>
            <person name="Seitz K.W."/>
            <person name="Hyde A.S."/>
            <person name="Dick G.J."/>
            <person name="Hinrichs K.-U."/>
            <person name="Teske A.P."/>
        </authorList>
    </citation>
    <scope>NUCLEOTIDE SEQUENCE [LARGE SCALE GENOMIC DNA]</scope>
    <source>
        <strain evidence="2">SG8-32-1</strain>
    </source>
</reference>
<dbReference type="CDD" id="cd02222">
    <property type="entry name" value="cupin_TM1459-like"/>
    <property type="match status" value="1"/>
</dbReference>
<evidence type="ECO:0000259" key="1">
    <source>
        <dbReference type="Pfam" id="PF07883"/>
    </source>
</evidence>
<gene>
    <name evidence="2" type="ORF">AC477_03200</name>
</gene>
<dbReference type="AlphaFoldDB" id="A0A0M0BVR8"/>
<protein>
    <recommendedName>
        <fullName evidence="1">Cupin type-2 domain-containing protein</fullName>
    </recommendedName>
</protein>
<dbReference type="SUPFAM" id="SSF51182">
    <property type="entry name" value="RmlC-like cupins"/>
    <property type="match status" value="1"/>
</dbReference>
<feature type="domain" description="Cupin type-2" evidence="1">
    <location>
        <begin position="40"/>
        <end position="107"/>
    </location>
</feature>
<dbReference type="InterPro" id="IPR014710">
    <property type="entry name" value="RmlC-like_jellyroll"/>
</dbReference>
<comment type="caution">
    <text evidence="2">The sequence shown here is derived from an EMBL/GenBank/DDBJ whole genome shotgun (WGS) entry which is preliminary data.</text>
</comment>
<sequence>MNIFHFENIEAKDAGAGTSKVKVRWLINEEIGAKNFAMRLFEIESGGYTPLHIHDWEHEVFILEGEGVVVCEDEEKLFRPGDAIFISPNEKHQFRNIGKNLVKLLCLIPNKKSPEPLSSCSCG</sequence>
<dbReference type="InterPro" id="IPR013096">
    <property type="entry name" value="Cupin_2"/>
</dbReference>
<dbReference type="PANTHER" id="PTHR37694">
    <property type="entry name" value="SLR8022 PROTEIN"/>
    <property type="match status" value="1"/>
</dbReference>